<evidence type="ECO:0000256" key="3">
    <source>
        <dbReference type="ARBA" id="ARBA00022801"/>
    </source>
</evidence>
<evidence type="ECO:0000259" key="6">
    <source>
        <dbReference type="Pfam" id="PF13086"/>
    </source>
</evidence>
<keyword evidence="9" id="KW-1185">Reference proteome</keyword>
<evidence type="ECO:0000259" key="7">
    <source>
        <dbReference type="Pfam" id="PF13087"/>
    </source>
</evidence>
<comment type="similarity">
    <text evidence="1">Belongs to the DNA2/NAM7 helicase family.</text>
</comment>
<comment type="caution">
    <text evidence="8">The sequence shown here is derived from an EMBL/GenBank/DDBJ whole genome shotgun (WGS) entry which is preliminary data.</text>
</comment>
<sequence length="961" mass="112695">MDIHNFILKKNRDNQLRYYRRSLIDDNILDFKWSIKQGLHPLFEEVSKGQLNAGNIQSFNEKKRDFKGSVDLFVCPWVYQYQGKYVTPIFIPAKIDQLGKLKPIDDYPPYILRKYLRPTLNGEIEIGDVKAFDKYIEKRPYTPNNKWSYAWRYAESMYKEIAGRSMNKFAFDGFSKTNSSWIVIRDEDKLKGSPQQDYAHIYEDLIKSPKHPKLLSNFLSTKPTKKKRLRIETENVHSHVGQMNKEHALSDDQRESLYHLFTLNEGDTLAINGPPGTGKTTLIQNIVASYWTNAALQKGDPPIYFCTSHTNKAIMNIIDSFAKSNTAPQVSKINKFIDQTVFEKLQGRWIKDINSFALCFPAAKQIESYHVNGYQMISAKHHFMEDMERKLVTHERMFLNKCQEYFNEPISNVENAIRRIHKELKRFNRILKRGSHYILRSHQIKTMQSYKQNNPEPKDCPTSLYIMSKCLSEDLLVKMDKQLELKLQNYLDTQFEDVVITKEIPIWKFALEEFDKSIRYIMFSLATHYWEARWLMEVKSNKPQKNAKRKYIETKEELMQQYKRYAMITPCLVGTFYKLEGKMKVRKKRKQTNTKTKKVFESDYLFDFFDLLIMDEASQVSPQMAVPALAFAKKAIVIGDENQLEPIVKGLSYSIDIGNLKSNLKQYRNPKKMEKLEKNGFLASTGSAIEKAQYVSKYQKFPPYGGMYLFHHRRSVIDIMDYINQLAYRGILVNKRERTSRYSELFQYAMGYIHIDSKVTRNDAGIFNVAEAEQMVYWLQDNRDKILQRSGKNNLRDVLAVITPFKYQSVLIKELLNSVNFPDDIIVNTVHALQGDEKDIILFSPTDTRSNITPFFDRSHQLMNVAVSRARDHFILFTNWDKFGVNQGEPSRMLRERMNHHQIDDLSVKKYNEGELLRSFINNQETPKNVIIQNMRNIYFNNIGSATYVEGDHIENRNEAE</sequence>
<dbReference type="GO" id="GO:0003678">
    <property type="term" value="F:DNA helicase activity"/>
    <property type="evidence" value="ECO:0007669"/>
    <property type="project" value="UniProtKB-ARBA"/>
</dbReference>
<evidence type="ECO:0000256" key="1">
    <source>
        <dbReference type="ARBA" id="ARBA00007913"/>
    </source>
</evidence>
<dbReference type="GO" id="GO:0005524">
    <property type="term" value="F:ATP binding"/>
    <property type="evidence" value="ECO:0007669"/>
    <property type="project" value="UniProtKB-KW"/>
</dbReference>
<accession>A0A926N9T2</accession>
<dbReference type="InterPro" id="IPR041677">
    <property type="entry name" value="DNA2/NAM7_AAA_11"/>
</dbReference>
<dbReference type="Proteomes" id="UP000661691">
    <property type="component" value="Unassembled WGS sequence"/>
</dbReference>
<reference evidence="8" key="1">
    <citation type="submission" date="2020-09" db="EMBL/GenBank/DDBJ databases">
        <title>A novel bacterium of genus Hazenella, isolated from South China Sea.</title>
        <authorList>
            <person name="Huang H."/>
            <person name="Mo K."/>
            <person name="Hu Y."/>
        </authorList>
    </citation>
    <scope>NUCLEOTIDE SEQUENCE</scope>
    <source>
        <strain evidence="8">IB182357</strain>
    </source>
</reference>
<dbReference type="RefSeq" id="WP_191142167.1">
    <property type="nucleotide sequence ID" value="NZ_JACXAH010000014.1"/>
</dbReference>
<evidence type="ECO:0000313" key="9">
    <source>
        <dbReference type="Proteomes" id="UP000661691"/>
    </source>
</evidence>
<keyword evidence="5" id="KW-0067">ATP-binding</keyword>
<keyword evidence="2" id="KW-0547">Nucleotide-binding</keyword>
<evidence type="ECO:0000256" key="4">
    <source>
        <dbReference type="ARBA" id="ARBA00022806"/>
    </source>
</evidence>
<dbReference type="AlphaFoldDB" id="A0A926N9T2"/>
<dbReference type="PANTHER" id="PTHR43788:SF8">
    <property type="entry name" value="DNA-BINDING PROTEIN SMUBP-2"/>
    <property type="match status" value="1"/>
</dbReference>
<evidence type="ECO:0000256" key="5">
    <source>
        <dbReference type="ARBA" id="ARBA00022840"/>
    </source>
</evidence>
<dbReference type="InterPro" id="IPR041679">
    <property type="entry name" value="DNA2/NAM7-like_C"/>
</dbReference>
<evidence type="ECO:0000313" key="8">
    <source>
        <dbReference type="EMBL" id="MBD1372831.1"/>
    </source>
</evidence>
<feature type="domain" description="DNA2/NAM7 helicase helicase" evidence="6">
    <location>
        <begin position="249"/>
        <end position="649"/>
    </location>
</feature>
<dbReference type="PANTHER" id="PTHR43788">
    <property type="entry name" value="DNA2/NAM7 HELICASE FAMILY MEMBER"/>
    <property type="match status" value="1"/>
</dbReference>
<dbReference type="InterPro" id="IPR027417">
    <property type="entry name" value="P-loop_NTPase"/>
</dbReference>
<gene>
    <name evidence="8" type="ORF">IC620_10735</name>
</gene>
<name>A0A926N9T2_9BACL</name>
<evidence type="ECO:0000256" key="2">
    <source>
        <dbReference type="ARBA" id="ARBA00022741"/>
    </source>
</evidence>
<keyword evidence="3" id="KW-0378">Hydrolase</keyword>
<dbReference type="Gene3D" id="3.40.50.300">
    <property type="entry name" value="P-loop containing nucleotide triphosphate hydrolases"/>
    <property type="match status" value="3"/>
</dbReference>
<keyword evidence="4" id="KW-0347">Helicase</keyword>
<dbReference type="CDD" id="cd18808">
    <property type="entry name" value="SF1_C_Upf1"/>
    <property type="match status" value="1"/>
</dbReference>
<dbReference type="InterPro" id="IPR050534">
    <property type="entry name" value="Coronavir_polyprotein_1ab"/>
</dbReference>
<feature type="domain" description="DNA2/NAM7 helicase-like C-terminal" evidence="7">
    <location>
        <begin position="712"/>
        <end position="879"/>
    </location>
</feature>
<dbReference type="Pfam" id="PF13087">
    <property type="entry name" value="AAA_12"/>
    <property type="match status" value="1"/>
</dbReference>
<organism evidence="8 9">
    <name type="scientific">Polycladospora coralii</name>
    <dbReference type="NCBI Taxonomy" id="2771432"/>
    <lineage>
        <taxon>Bacteria</taxon>
        <taxon>Bacillati</taxon>
        <taxon>Bacillota</taxon>
        <taxon>Bacilli</taxon>
        <taxon>Bacillales</taxon>
        <taxon>Thermoactinomycetaceae</taxon>
        <taxon>Polycladospora</taxon>
    </lineage>
</organism>
<proteinExistence type="inferred from homology"/>
<dbReference type="GO" id="GO:0016787">
    <property type="term" value="F:hydrolase activity"/>
    <property type="evidence" value="ECO:0007669"/>
    <property type="project" value="UniProtKB-KW"/>
</dbReference>
<dbReference type="SUPFAM" id="SSF52540">
    <property type="entry name" value="P-loop containing nucleoside triphosphate hydrolases"/>
    <property type="match status" value="1"/>
</dbReference>
<dbReference type="InterPro" id="IPR047187">
    <property type="entry name" value="SF1_C_Upf1"/>
</dbReference>
<protein>
    <submittedName>
        <fullName evidence="8">AAA family ATPase</fullName>
    </submittedName>
</protein>
<dbReference type="EMBL" id="JACXAH010000014">
    <property type="protein sequence ID" value="MBD1372831.1"/>
    <property type="molecule type" value="Genomic_DNA"/>
</dbReference>
<dbReference type="Pfam" id="PF13086">
    <property type="entry name" value="AAA_11"/>
    <property type="match status" value="1"/>
</dbReference>